<name>A0A0U4E5Z2_9BACI</name>
<organism evidence="5 6">
    <name type="scientific">Lentibacillus amyloliquefaciens</name>
    <dbReference type="NCBI Taxonomy" id="1472767"/>
    <lineage>
        <taxon>Bacteria</taxon>
        <taxon>Bacillati</taxon>
        <taxon>Bacillota</taxon>
        <taxon>Bacilli</taxon>
        <taxon>Bacillales</taxon>
        <taxon>Bacillaceae</taxon>
        <taxon>Lentibacillus</taxon>
    </lineage>
</organism>
<evidence type="ECO:0000256" key="3">
    <source>
        <dbReference type="ARBA" id="ARBA00022840"/>
    </source>
</evidence>
<evidence type="ECO:0000256" key="1">
    <source>
        <dbReference type="ARBA" id="ARBA00022448"/>
    </source>
</evidence>
<dbReference type="GO" id="GO:0008643">
    <property type="term" value="P:carbohydrate transport"/>
    <property type="evidence" value="ECO:0007669"/>
    <property type="project" value="InterPro"/>
</dbReference>
<dbReference type="FunFam" id="3.40.50.300:FF:000042">
    <property type="entry name" value="Maltose/maltodextrin ABC transporter, ATP-binding protein"/>
    <property type="match status" value="1"/>
</dbReference>
<reference evidence="5 6" key="1">
    <citation type="submission" date="2016-01" db="EMBL/GenBank/DDBJ databases">
        <title>Complete genome sequence of strain Lentibacillus amyloliquefaciens LAM0015T isolated from saline sediment.</title>
        <authorList>
            <person name="Wang J.-L."/>
            <person name="He M.-X."/>
        </authorList>
    </citation>
    <scope>NUCLEOTIDE SEQUENCE [LARGE SCALE GENOMIC DNA]</scope>
    <source>
        <strain evidence="5 6">LAM0015</strain>
    </source>
</reference>
<dbReference type="EMBL" id="CP013862">
    <property type="protein sequence ID" value="ALX48716.1"/>
    <property type="molecule type" value="Genomic_DNA"/>
</dbReference>
<protein>
    <submittedName>
        <fullName evidence="5">Sugar ABC transporter ATP-binding protein</fullName>
    </submittedName>
</protein>
<keyword evidence="6" id="KW-1185">Reference proteome</keyword>
<evidence type="ECO:0000256" key="2">
    <source>
        <dbReference type="ARBA" id="ARBA00022741"/>
    </source>
</evidence>
<dbReference type="SUPFAM" id="SSF52540">
    <property type="entry name" value="P-loop containing nucleoside triphosphate hydrolases"/>
    <property type="match status" value="1"/>
</dbReference>
<dbReference type="RefSeq" id="WP_068444816.1">
    <property type="nucleotide sequence ID" value="NZ_CP013862.1"/>
</dbReference>
<dbReference type="Gene3D" id="3.40.50.300">
    <property type="entry name" value="P-loop containing nucleotide triphosphate hydrolases"/>
    <property type="match status" value="1"/>
</dbReference>
<dbReference type="NCBIfam" id="NF008653">
    <property type="entry name" value="PRK11650.1"/>
    <property type="match status" value="1"/>
</dbReference>
<dbReference type="InterPro" id="IPR017871">
    <property type="entry name" value="ABC_transporter-like_CS"/>
</dbReference>
<evidence type="ECO:0000313" key="6">
    <source>
        <dbReference type="Proteomes" id="UP000050331"/>
    </source>
</evidence>
<dbReference type="GO" id="GO:0005524">
    <property type="term" value="F:ATP binding"/>
    <property type="evidence" value="ECO:0007669"/>
    <property type="project" value="UniProtKB-KW"/>
</dbReference>
<dbReference type="STRING" id="1472767.AOX59_08865"/>
<evidence type="ECO:0000259" key="4">
    <source>
        <dbReference type="PROSITE" id="PS50893"/>
    </source>
</evidence>
<dbReference type="PANTHER" id="PTHR43875">
    <property type="entry name" value="MALTODEXTRIN IMPORT ATP-BINDING PROTEIN MSMX"/>
    <property type="match status" value="1"/>
</dbReference>
<dbReference type="InterPro" id="IPR003439">
    <property type="entry name" value="ABC_transporter-like_ATP-bd"/>
</dbReference>
<dbReference type="AlphaFoldDB" id="A0A0U4E5Z2"/>
<gene>
    <name evidence="5" type="ORF">AOX59_08865</name>
</gene>
<dbReference type="GO" id="GO:0140359">
    <property type="term" value="F:ABC-type transporter activity"/>
    <property type="evidence" value="ECO:0007669"/>
    <property type="project" value="InterPro"/>
</dbReference>
<dbReference type="InterPro" id="IPR047641">
    <property type="entry name" value="ABC_transpr_MalK/UgpC-like"/>
</dbReference>
<dbReference type="Pfam" id="PF17912">
    <property type="entry name" value="OB_MalK"/>
    <property type="match status" value="1"/>
</dbReference>
<dbReference type="PROSITE" id="PS00211">
    <property type="entry name" value="ABC_TRANSPORTER_1"/>
    <property type="match status" value="1"/>
</dbReference>
<proteinExistence type="predicted"/>
<dbReference type="InterPro" id="IPR040582">
    <property type="entry name" value="OB_MalK-like"/>
</dbReference>
<evidence type="ECO:0000313" key="5">
    <source>
        <dbReference type="EMBL" id="ALX48716.1"/>
    </source>
</evidence>
<dbReference type="GO" id="GO:0055052">
    <property type="term" value="C:ATP-binding cassette (ABC) transporter complex, substrate-binding subunit-containing"/>
    <property type="evidence" value="ECO:0007669"/>
    <property type="project" value="TreeGrafter"/>
</dbReference>
<keyword evidence="3 5" id="KW-0067">ATP-binding</keyword>
<accession>A0A0U4E5Z2</accession>
<dbReference type="GO" id="GO:0016887">
    <property type="term" value="F:ATP hydrolysis activity"/>
    <property type="evidence" value="ECO:0007669"/>
    <property type="project" value="InterPro"/>
</dbReference>
<dbReference type="Proteomes" id="UP000050331">
    <property type="component" value="Chromosome"/>
</dbReference>
<feature type="domain" description="ABC transporter" evidence="4">
    <location>
        <begin position="4"/>
        <end position="235"/>
    </location>
</feature>
<dbReference type="Pfam" id="PF00005">
    <property type="entry name" value="ABC_tran"/>
    <property type="match status" value="1"/>
</dbReference>
<dbReference type="PANTHER" id="PTHR43875:SF1">
    <property type="entry name" value="OSMOPROTECTIVE COMPOUNDS UPTAKE ATP-BINDING PROTEIN GGTA"/>
    <property type="match status" value="1"/>
</dbReference>
<dbReference type="InterPro" id="IPR015855">
    <property type="entry name" value="ABC_transpr_MalK-like"/>
</dbReference>
<keyword evidence="2" id="KW-0547">Nucleotide-binding</keyword>
<dbReference type="SMART" id="SM00382">
    <property type="entry name" value="AAA"/>
    <property type="match status" value="1"/>
</dbReference>
<dbReference type="PROSITE" id="PS50893">
    <property type="entry name" value="ABC_TRANSPORTER_2"/>
    <property type="match status" value="1"/>
</dbReference>
<keyword evidence="1" id="KW-0813">Transport</keyword>
<dbReference type="KEGG" id="lao:AOX59_08865"/>
<dbReference type="InterPro" id="IPR027417">
    <property type="entry name" value="P-loop_NTPase"/>
</dbReference>
<dbReference type="CDD" id="cd03301">
    <property type="entry name" value="ABC_MalK_N"/>
    <property type="match status" value="1"/>
</dbReference>
<dbReference type="Gene3D" id="2.40.50.100">
    <property type="match status" value="1"/>
</dbReference>
<sequence length="365" mass="41511">MAEMRLEQIKKNYDKNVTAVNNFNLEIEDKEFIVFVGPSGCGKSTTLRMIAGLEEITDGSLYINDQRMNDIAPKDRDIAMVFQNYALYPHMNVYDNMAFGLKLRKFKKDEIDKRVQNAANILGLEDYLNRKPKALSGGQRQRVALGRAIVRDAKVFLMDEPLSNLDAKLRVQMRAEIQKLHQRLQTTTIYVTHDQTEAMTMATRLVVMKDGIIQQVGVPKDVYDQPENMFVAGFIGAPSMNFLNGTIKDGYFVSEETTIKIPEGKMKTLRNQGYMDKEIVLGIRPEDIHDEPAFIEASPDTKISATIDVAELMGAESYLYSNFNEQDFIARVDARSDIRGGDKIDLAFDMNKALFFDSETEERIR</sequence>
<dbReference type="SUPFAM" id="SSF50331">
    <property type="entry name" value="MOP-like"/>
    <property type="match status" value="1"/>
</dbReference>
<dbReference type="FunFam" id="2.40.50.100:FF:000028">
    <property type="entry name" value="Sugar ABC transporter, ATP-binding protein"/>
    <property type="match status" value="1"/>
</dbReference>
<dbReference type="InterPro" id="IPR012340">
    <property type="entry name" value="NA-bd_OB-fold"/>
</dbReference>
<dbReference type="InterPro" id="IPR008995">
    <property type="entry name" value="Mo/tungstate-bd_C_term_dom"/>
</dbReference>
<dbReference type="InterPro" id="IPR003593">
    <property type="entry name" value="AAA+_ATPase"/>
</dbReference>
<dbReference type="Gene3D" id="2.40.50.140">
    <property type="entry name" value="Nucleic acid-binding proteins"/>
    <property type="match status" value="1"/>
</dbReference>
<dbReference type="OrthoDB" id="9802264at2"/>